<accession>A0A1C0TX10</accession>
<dbReference type="EMBL" id="MAUJ01000001">
    <property type="protein sequence ID" value="OCQ23858.1"/>
    <property type="molecule type" value="Genomic_DNA"/>
</dbReference>
<evidence type="ECO:0000313" key="2">
    <source>
        <dbReference type="Proteomes" id="UP000093366"/>
    </source>
</evidence>
<dbReference type="AlphaFoldDB" id="A0A1C0TX10"/>
<dbReference type="OrthoDB" id="6428734at2"/>
<name>A0A1C0TX10_9GAMM</name>
<gene>
    <name evidence="1" type="ORF">A7985_07935</name>
</gene>
<dbReference type="Proteomes" id="UP000093366">
    <property type="component" value="Unassembled WGS sequence"/>
</dbReference>
<organism evidence="1 2">
    <name type="scientific">Pseudoalteromonas luteoviolacea</name>
    <dbReference type="NCBI Taxonomy" id="43657"/>
    <lineage>
        <taxon>Bacteria</taxon>
        <taxon>Pseudomonadati</taxon>
        <taxon>Pseudomonadota</taxon>
        <taxon>Gammaproteobacteria</taxon>
        <taxon>Alteromonadales</taxon>
        <taxon>Pseudoalteromonadaceae</taxon>
        <taxon>Pseudoalteromonas</taxon>
    </lineage>
</organism>
<reference evidence="2" key="1">
    <citation type="submission" date="2016-07" db="EMBL/GenBank/DDBJ databases">
        <authorList>
            <person name="Florea S."/>
            <person name="Webb J.S."/>
            <person name="Jaromczyk J."/>
            <person name="Schardl C.L."/>
        </authorList>
    </citation>
    <scope>NUCLEOTIDE SEQUENCE [LARGE SCALE GENOMIC DNA]</scope>
    <source>
        <strain evidence="2">IPB1</strain>
    </source>
</reference>
<protein>
    <submittedName>
        <fullName evidence="1">Uncharacterized protein</fullName>
    </submittedName>
</protein>
<proteinExistence type="predicted"/>
<sequence length="206" mass="23475">MSYIDSIDHEYIGKIGYLPIYHPLEEVKGEKWGAYDFGASPKNLVLGGGSGEHPGLVIHNLPSVVAKYLYFNLTEEEEGLLTQEEEEYITDLYYTDEEEILEFCGWTVRQYSDLFKMASSELMAESVGDDEDVEDWIIRSIGELVFFSLPDLNPEHEKLVKIFSKFTINATMSNVVCIPPGYPTIGGRKIENSQIKWGIHRWPNTP</sequence>
<evidence type="ECO:0000313" key="1">
    <source>
        <dbReference type="EMBL" id="OCQ23858.1"/>
    </source>
</evidence>
<dbReference type="RefSeq" id="WP_065789867.1">
    <property type="nucleotide sequence ID" value="NZ_MAUJ01000001.1"/>
</dbReference>
<comment type="caution">
    <text evidence="1">The sequence shown here is derived from an EMBL/GenBank/DDBJ whole genome shotgun (WGS) entry which is preliminary data.</text>
</comment>